<comment type="caution">
    <text evidence="1">The sequence shown here is derived from an EMBL/GenBank/DDBJ whole genome shotgun (WGS) entry which is preliminary data.</text>
</comment>
<proteinExistence type="predicted"/>
<gene>
    <name evidence="1" type="ORF">AVEN_38685_1</name>
</gene>
<dbReference type="AlphaFoldDB" id="A0A4Y2T957"/>
<accession>A0A4Y2T957</accession>
<dbReference type="Proteomes" id="UP000499080">
    <property type="component" value="Unassembled WGS sequence"/>
</dbReference>
<evidence type="ECO:0000313" key="1">
    <source>
        <dbReference type="EMBL" id="GBN96490.1"/>
    </source>
</evidence>
<protein>
    <submittedName>
        <fullName evidence="1">Uncharacterized protein</fullName>
    </submittedName>
</protein>
<sequence>MTSKGGTVTLVEVINQLRETNLHCAGRINKVPEFDVNSYEMSPRTIRKFQNSQSLMGVPRVSIRSKPHAHLKSNSPLPSDHRNPPFYVTIRVSSLVRWHSFPPPAEIPTIISPSLALFLQR</sequence>
<keyword evidence="2" id="KW-1185">Reference proteome</keyword>
<name>A0A4Y2T957_ARAVE</name>
<dbReference type="EMBL" id="BGPR01026623">
    <property type="protein sequence ID" value="GBN96490.1"/>
    <property type="molecule type" value="Genomic_DNA"/>
</dbReference>
<reference evidence="1 2" key="1">
    <citation type="journal article" date="2019" name="Sci. Rep.">
        <title>Orb-weaving spider Araneus ventricosus genome elucidates the spidroin gene catalogue.</title>
        <authorList>
            <person name="Kono N."/>
            <person name="Nakamura H."/>
            <person name="Ohtoshi R."/>
            <person name="Moran D.A.P."/>
            <person name="Shinohara A."/>
            <person name="Yoshida Y."/>
            <person name="Fujiwara M."/>
            <person name="Mori M."/>
            <person name="Tomita M."/>
            <person name="Arakawa K."/>
        </authorList>
    </citation>
    <scope>NUCLEOTIDE SEQUENCE [LARGE SCALE GENOMIC DNA]</scope>
</reference>
<evidence type="ECO:0000313" key="2">
    <source>
        <dbReference type="Proteomes" id="UP000499080"/>
    </source>
</evidence>
<organism evidence="1 2">
    <name type="scientific">Araneus ventricosus</name>
    <name type="common">Orbweaver spider</name>
    <name type="synonym">Epeira ventricosa</name>
    <dbReference type="NCBI Taxonomy" id="182803"/>
    <lineage>
        <taxon>Eukaryota</taxon>
        <taxon>Metazoa</taxon>
        <taxon>Ecdysozoa</taxon>
        <taxon>Arthropoda</taxon>
        <taxon>Chelicerata</taxon>
        <taxon>Arachnida</taxon>
        <taxon>Araneae</taxon>
        <taxon>Araneomorphae</taxon>
        <taxon>Entelegynae</taxon>
        <taxon>Araneoidea</taxon>
        <taxon>Araneidae</taxon>
        <taxon>Araneus</taxon>
    </lineage>
</organism>